<feature type="coiled-coil region" evidence="1">
    <location>
        <begin position="95"/>
        <end position="125"/>
    </location>
</feature>
<feature type="region of interest" description="Disordered" evidence="2">
    <location>
        <begin position="1628"/>
        <end position="1653"/>
    </location>
</feature>
<organism evidence="3 4">
    <name type="scientific">Caenorhabditis briggsae</name>
    <dbReference type="NCBI Taxonomy" id="6238"/>
    <lineage>
        <taxon>Eukaryota</taxon>
        <taxon>Metazoa</taxon>
        <taxon>Ecdysozoa</taxon>
        <taxon>Nematoda</taxon>
        <taxon>Chromadorea</taxon>
        <taxon>Rhabditida</taxon>
        <taxon>Rhabditina</taxon>
        <taxon>Rhabditomorpha</taxon>
        <taxon>Rhabditoidea</taxon>
        <taxon>Rhabditidae</taxon>
        <taxon>Peloderinae</taxon>
        <taxon>Caenorhabditis</taxon>
    </lineage>
</organism>
<dbReference type="PANTHER" id="PTHR23159:SF31">
    <property type="entry name" value="CENTROSOME-ASSOCIATED PROTEIN CEP250 ISOFORM X1"/>
    <property type="match status" value="1"/>
</dbReference>
<evidence type="ECO:0000313" key="3">
    <source>
        <dbReference type="EMBL" id="UMM30703.1"/>
    </source>
</evidence>
<gene>
    <name evidence="3" type="ORF">L5515_012477</name>
</gene>
<name>A0AAE9JH51_CAEBR</name>
<dbReference type="EMBL" id="CP092623">
    <property type="protein sequence ID" value="UMM30703.1"/>
    <property type="molecule type" value="Genomic_DNA"/>
</dbReference>
<protein>
    <submittedName>
        <fullName evidence="3">Uncharacterized protein</fullName>
    </submittedName>
</protein>
<feature type="region of interest" description="Disordered" evidence="2">
    <location>
        <begin position="877"/>
        <end position="914"/>
    </location>
</feature>
<feature type="compositionally biased region" description="Basic and acidic residues" evidence="2">
    <location>
        <begin position="895"/>
        <end position="905"/>
    </location>
</feature>
<evidence type="ECO:0000256" key="1">
    <source>
        <dbReference type="SAM" id="Coils"/>
    </source>
</evidence>
<dbReference type="Proteomes" id="UP000829354">
    <property type="component" value="Chromosome IV"/>
</dbReference>
<feature type="region of interest" description="Disordered" evidence="2">
    <location>
        <begin position="160"/>
        <end position="187"/>
    </location>
</feature>
<feature type="coiled-coil region" evidence="1">
    <location>
        <begin position="1244"/>
        <end position="1271"/>
    </location>
</feature>
<sequence length="1785" mass="206820">MSTDSPKPTQEFTQEYFDALQAKLDSDIRENPASVDPNIIILTKQHARLHQTLNAQAKAYTNLVEMHIRREEIAILEKLEFAETIKAYQLRLMEGKKLKNRKERLQEIEKTYEKKRQEAQTCTQNLKNVVGSLSDIRAGMQAFVGEQIGFPESLRALSRSLNGTEDTPPSSTPSSSSPSIPQPRGPLPAMLLAVQDHRLERKEVEILNLKMRLAQYQRTGGPKEVSTTAENGEKSEISVNTGSGSVYTNLTNEELNEHVVRCYSALACYQKANSGLIDQLVLVEKTAYMDRMKAADKIQELQYDVLKAKKLHGQNKLMHEVKMEFVETMKGIEEKIEKSREDVRFLRDGLEQLCLETFGETKRVVDDVDWISTRNMNEAYKHKPEPTETDAHLAEKKKELARLKEELKALETAYEATLAPTNHVASKLIKHLIEELDVMGDVLESHIVHSLEVRERCTEALQDGIRMREEFVEKMRCITTQLMDARLMNEGQLAATIQVYREHEAEINRLKEETESFTKKEKELHSESVLGFQTMKDRHYEIEDQWKAEKKKLKKRLIGIDELETDSEKGEDDDYEEEDEEKKDEEKMNKDILEMKEKIAKYEKEWRELEKSVDPSVGKLNRQLTHLFGEQQASYAVLVERYISGEDLANEERRKAAETIRALKLHLLEGKKGKEKTKKVHEVEAEYKERMEYVQEKNLDVKKVVEEMKTELENLSMETFGEGLEEEKKQKLWETSKLPSFVSATGMCTQSLAARLFHKLSFSAGVVETAFEKLLTQTRINIQHEYKAIEQKTKSADTWNDLHKQIMKSKTLEESQSFVKGITVIVDDEDEQQTIKDLNAFFTAMQNTKSRMSYYYNDALKEADEIGIDFSLGKKTGEEVEGNGEGTSPKTAAETVRDNNRRTRDSYIGGNFPATPEEFQQWQQKMMLINQNIKEKEKQLLEMKRRWEIEENVQKARYQQEVDQLLKEMDEAKGDREKEKEMEKKMAAWFKNKEELRKTLPLSTQAAIEASDAALVVSTNAPGPSPAPSPPSPVPKFTTDEMRAFFTNQVLEKTKNDPEKAKELEQRVSETVYETFEMCKKFAETGKLDLTRKDQKIESLEARISDLEAKLEEKHQEYLKKDRQLSNLETGYLRRGLGISRHQLRNGRSEGGGAKEEKKAGPNSVNQYKMSIMQKMTSPEEVEDLNKLSEYHQPKDTVIDLMTKVLQQDKDKVDGYVKFVRDRMEQWMTVEMPMGNKLFETDRIKRVLETIEKQDRLIASLNDKIETLSTQSQYNMKLDTDCIRELRTQVIKATPNMYEKERAVTMKMISDEYDQRTRVLEESKNRLIDHKNVMLTFSKRKELEQRARGLHHPVDYHINRWEQMWAEQGGEAKQAANKKKVEKSKKQLEFEVSQWSKECGMYAVFNEFLMDQILLADTRLAVVEATNADHHTTIEEMRKKCKIADNVRDARQQQEIDLLKQKYSDMVAVMMEQIVMLKGYQQIQLSENPTLEEKCEKMGNELNRMVANLPNSEKSQTLLEKENQELDKMDKEIDKQVDAVRIAALVNMRKEYHRKSALDILHSIKDCRSVDEKNDKNFGEALRRHYEDLLRSKSQNEDHGPMGSPLFTDEDQLITNLPPHLQKINNLNKSQQSQKPQKSEKIQMGGAPNIPKFPHEEINKIFTKVDKTQAAVLKEIIKKQEERLKILEDQVSEKSKIEDMSDEEKTRKIEELERKTKEMEEKMENYERKLVEKERQMAIIDNGYLQFGLGMTRFQSSAGRMPDDPMPKIDGKLGIRNVQGVYGNS</sequence>
<dbReference type="PANTHER" id="PTHR23159">
    <property type="entry name" value="CENTROSOMAL PROTEIN 2"/>
    <property type="match status" value="1"/>
</dbReference>
<feature type="coiled-coil region" evidence="1">
    <location>
        <begin position="1090"/>
        <end position="1124"/>
    </location>
</feature>
<feature type="region of interest" description="Disordered" evidence="2">
    <location>
        <begin position="564"/>
        <end position="587"/>
    </location>
</feature>
<feature type="coiled-coil region" evidence="1">
    <location>
        <begin position="1512"/>
        <end position="1539"/>
    </location>
</feature>
<feature type="coiled-coil region" evidence="1">
    <location>
        <begin position="493"/>
        <end position="527"/>
    </location>
</feature>
<feature type="compositionally biased region" description="Low complexity" evidence="2">
    <location>
        <begin position="168"/>
        <end position="179"/>
    </location>
</feature>
<evidence type="ECO:0000313" key="4">
    <source>
        <dbReference type="Proteomes" id="UP000829354"/>
    </source>
</evidence>
<evidence type="ECO:0000256" key="2">
    <source>
        <dbReference type="SAM" id="MobiDB-lite"/>
    </source>
</evidence>
<accession>A0AAE9JH51</accession>
<feature type="coiled-coil region" evidence="1">
    <location>
        <begin position="919"/>
        <end position="999"/>
    </location>
</feature>
<keyword evidence="1" id="KW-0175">Coiled coil</keyword>
<feature type="coiled-coil region" evidence="1">
    <location>
        <begin position="1670"/>
        <end position="1743"/>
    </location>
</feature>
<proteinExistence type="predicted"/>
<keyword evidence="4" id="KW-1185">Reference proteome</keyword>
<feature type="compositionally biased region" description="Acidic residues" evidence="2">
    <location>
        <begin position="564"/>
        <end position="583"/>
    </location>
</feature>
<reference evidence="3 4" key="1">
    <citation type="submission" date="2022-04" db="EMBL/GenBank/DDBJ databases">
        <title>Chromosome-level reference genomes for two strains of Caenorhabditis briggsae: an improved platform for comparative genomics.</title>
        <authorList>
            <person name="Stevens L."/>
            <person name="Andersen E."/>
        </authorList>
    </citation>
    <scope>NUCLEOTIDE SEQUENCE [LARGE SCALE GENOMIC DNA]</scope>
    <source>
        <strain evidence="3">VX34</strain>
        <tissue evidence="3">Whole-organism</tissue>
    </source>
</reference>
<feature type="region of interest" description="Disordered" evidence="2">
    <location>
        <begin position="1141"/>
        <end position="1164"/>
    </location>
</feature>